<name>A0A173R5F4_9FIRM</name>
<accession>A0A173R5F4</accession>
<sequence length="301" mass="33494">MGGMKVSNMDFIKLLPAFMQDDEAAIALSKAVNKLIGEPGKRLATIRTWDKVDELTEAECNEMAWELDIDWYDSEGMSLTEKRNTIKLAQQIKRKRGTKWAVERLIGAYFGEGYVMEWFEMDDSPYTFAALTTNANTDGENFNKFVDAVQAAKNVRSHIAGVFYYWQQGPDPGIECALNTELHRYDFVKCGTNPRTATIGFVIKPSIETDPEVKPYLYDYTHAGTTTCGTYPQPGTLGAVVKQAAAAEPDTEAFRYNYPECGTTPRPGTLGSVIKRAAATNEKAALFCYPFVKCGTKRCGE</sequence>
<evidence type="ECO:0000313" key="2">
    <source>
        <dbReference type="Proteomes" id="UP000095673"/>
    </source>
</evidence>
<dbReference type="Proteomes" id="UP000095673">
    <property type="component" value="Unassembled WGS sequence"/>
</dbReference>
<reference evidence="1 2" key="1">
    <citation type="submission" date="2015-09" db="EMBL/GenBank/DDBJ databases">
        <authorList>
            <consortium name="Pathogen Informatics"/>
        </authorList>
    </citation>
    <scope>NUCLEOTIDE SEQUENCE [LARGE SCALE GENOMIC DNA]</scope>
    <source>
        <strain evidence="1 2">2789STDY5834968</strain>
    </source>
</reference>
<dbReference type="RefSeq" id="WP_055236833.1">
    <property type="nucleotide sequence ID" value="NZ_CYXM01000001.1"/>
</dbReference>
<dbReference type="AlphaFoldDB" id="A0A173R5F4"/>
<proteinExistence type="predicted"/>
<gene>
    <name evidence="1" type="ORF">ERS852580_00274</name>
</gene>
<organism evidence="1 2">
    <name type="scientific">Agathobacter rectalis</name>
    <dbReference type="NCBI Taxonomy" id="39491"/>
    <lineage>
        <taxon>Bacteria</taxon>
        <taxon>Bacillati</taxon>
        <taxon>Bacillota</taxon>
        <taxon>Clostridia</taxon>
        <taxon>Lachnospirales</taxon>
        <taxon>Lachnospiraceae</taxon>
        <taxon>Agathobacter</taxon>
    </lineage>
</organism>
<evidence type="ECO:0000313" key="1">
    <source>
        <dbReference type="EMBL" id="CUM72976.1"/>
    </source>
</evidence>
<dbReference type="InterPro" id="IPR006521">
    <property type="entry name" value="Tail_protein_I"/>
</dbReference>
<dbReference type="EMBL" id="CYXM01000001">
    <property type="protein sequence ID" value="CUM72976.1"/>
    <property type="molecule type" value="Genomic_DNA"/>
</dbReference>
<dbReference type="OrthoDB" id="90759at2"/>
<protein>
    <submittedName>
        <fullName evidence="1">Bacteriophage P2-related tail formation protein</fullName>
    </submittedName>
</protein>
<dbReference type="Pfam" id="PF09684">
    <property type="entry name" value="Tail_P2_I"/>
    <property type="match status" value="1"/>
</dbReference>